<dbReference type="Gene3D" id="3.10.20.30">
    <property type="match status" value="1"/>
</dbReference>
<proteinExistence type="inferred from homology"/>
<keyword evidence="12" id="KW-1185">Reference proteome</keyword>
<evidence type="ECO:0000256" key="7">
    <source>
        <dbReference type="ARBA" id="ARBA00023014"/>
    </source>
</evidence>
<protein>
    <recommendedName>
        <fullName evidence="8">Ferredoxin</fullName>
    </recommendedName>
</protein>
<dbReference type="GO" id="GO:0022900">
    <property type="term" value="P:electron transport chain"/>
    <property type="evidence" value="ECO:0007669"/>
    <property type="project" value="InterPro"/>
</dbReference>
<evidence type="ECO:0000256" key="4">
    <source>
        <dbReference type="ARBA" id="ARBA00022723"/>
    </source>
</evidence>
<comment type="function">
    <text evidence="8">Ferredoxins are iron-sulfur proteins that transfer electrons in a wide variety of metabolic reactions.</text>
</comment>
<dbReference type="PANTHER" id="PTHR43112:SF3">
    <property type="entry name" value="FERREDOXIN-2, CHLOROPLASTIC"/>
    <property type="match status" value="1"/>
</dbReference>
<dbReference type="FunFam" id="3.10.20.30:FF:000014">
    <property type="entry name" value="Ferredoxin"/>
    <property type="match status" value="1"/>
</dbReference>
<evidence type="ECO:0000256" key="5">
    <source>
        <dbReference type="ARBA" id="ARBA00022982"/>
    </source>
</evidence>
<dbReference type="InterPro" id="IPR010241">
    <property type="entry name" value="Fd_pln"/>
</dbReference>
<dbReference type="EMBL" id="JWZX01002894">
    <property type="protein sequence ID" value="KOO26068.1"/>
    <property type="molecule type" value="Genomic_DNA"/>
</dbReference>
<organism evidence="11 12">
    <name type="scientific">Chrysochromulina tobinii</name>
    <dbReference type="NCBI Taxonomy" id="1460289"/>
    <lineage>
        <taxon>Eukaryota</taxon>
        <taxon>Haptista</taxon>
        <taxon>Haptophyta</taxon>
        <taxon>Prymnesiophyceae</taxon>
        <taxon>Prymnesiales</taxon>
        <taxon>Chrysochromulinaceae</taxon>
        <taxon>Chrysochromulina</taxon>
    </lineage>
</organism>
<name>A0A0M0JIL9_9EUKA</name>
<comment type="subcellular location">
    <subcellularLocation>
        <location evidence="8">Plastid</location>
        <location evidence="8">Chloroplast</location>
    </subcellularLocation>
</comment>
<dbReference type="Pfam" id="PF00111">
    <property type="entry name" value="Fer2"/>
    <property type="match status" value="1"/>
</dbReference>
<keyword evidence="2 8" id="KW-0813">Transport</keyword>
<evidence type="ECO:0000256" key="9">
    <source>
        <dbReference type="SAM" id="MobiDB-lite"/>
    </source>
</evidence>
<accession>A0A0M0JIL9</accession>
<dbReference type="PROSITE" id="PS00197">
    <property type="entry name" value="2FE2S_FER_1"/>
    <property type="match status" value="1"/>
</dbReference>
<dbReference type="PANTHER" id="PTHR43112">
    <property type="entry name" value="FERREDOXIN"/>
    <property type="match status" value="1"/>
</dbReference>
<dbReference type="InterPro" id="IPR012675">
    <property type="entry name" value="Beta-grasp_dom_sf"/>
</dbReference>
<keyword evidence="8" id="KW-0150">Chloroplast</keyword>
<comment type="similarity">
    <text evidence="1 8">Belongs to the 2Fe2S plant-type ferredoxin family.</text>
</comment>
<dbReference type="InterPro" id="IPR001041">
    <property type="entry name" value="2Fe-2S_ferredoxin-type"/>
</dbReference>
<evidence type="ECO:0000256" key="6">
    <source>
        <dbReference type="ARBA" id="ARBA00023004"/>
    </source>
</evidence>
<dbReference type="AlphaFoldDB" id="A0A0M0JIL9"/>
<dbReference type="GO" id="GO:0009507">
    <property type="term" value="C:chloroplast"/>
    <property type="evidence" value="ECO:0007669"/>
    <property type="project" value="UniProtKB-SubCell"/>
</dbReference>
<keyword evidence="8" id="KW-0934">Plastid</keyword>
<keyword evidence="4 8" id="KW-0479">Metal-binding</keyword>
<keyword evidence="7 8" id="KW-0411">Iron-sulfur</keyword>
<feature type="region of interest" description="Disordered" evidence="9">
    <location>
        <begin position="258"/>
        <end position="279"/>
    </location>
</feature>
<evidence type="ECO:0000259" key="10">
    <source>
        <dbReference type="PROSITE" id="PS51085"/>
    </source>
</evidence>
<keyword evidence="6 8" id="KW-0408">Iron</keyword>
<gene>
    <name evidence="11" type="ORF">Ctob_001765</name>
</gene>
<keyword evidence="5 8" id="KW-0249">Electron transport</keyword>
<dbReference type="GO" id="GO:0009055">
    <property type="term" value="F:electron transfer activity"/>
    <property type="evidence" value="ECO:0007669"/>
    <property type="project" value="InterPro"/>
</dbReference>
<dbReference type="GO" id="GO:0051537">
    <property type="term" value="F:2 iron, 2 sulfur cluster binding"/>
    <property type="evidence" value="ECO:0007669"/>
    <property type="project" value="UniProtKB-KW"/>
</dbReference>
<dbReference type="CDD" id="cd00207">
    <property type="entry name" value="fer2"/>
    <property type="match status" value="1"/>
</dbReference>
<dbReference type="SUPFAM" id="SSF54292">
    <property type="entry name" value="2Fe-2S ferredoxin-like"/>
    <property type="match status" value="1"/>
</dbReference>
<dbReference type="GO" id="GO:0046872">
    <property type="term" value="F:metal ion binding"/>
    <property type="evidence" value="ECO:0007669"/>
    <property type="project" value="UniProtKB-KW"/>
</dbReference>
<sequence length="414" mass="43897">MSATKMASTFSVATLMPSNSTIGHDVEKSAVLQVATRLQQEGLARLDANPESALVALRQAFALERQYGYDDEQLCRASAALCKALSRVPSGPVEAVTPLLQALDALDARAIAAGEPHAPSGSPHLGFLTRELYGLARKLSCTTEPHGGAHARLDDLRAADRAYERLAQLAKTHKPLRIGTQTELILTSEECFYQLAVAAERAGMALMRSGLARDQEAACFFLQRAARKLKLAGAYEHDPRVAEVRSLLSTAEAQLRDTQQQPALMPQPGGPKADAPGSAAASASVLPESLYQIAALVSAFTAPVSLVASSVARAPVAQMYAVTLVMEDGSEKKISCAADTYVLDQAEADGIDLPYSCRAGACSTCAGKVTKGTIDQSDGSFLDDDQMGNGFCLTCVTYPTSDCTIVTHQEEELF</sequence>
<dbReference type="InterPro" id="IPR006058">
    <property type="entry name" value="2Fe2S_fd_BS"/>
</dbReference>
<dbReference type="Proteomes" id="UP000037460">
    <property type="component" value="Unassembled WGS sequence"/>
</dbReference>
<evidence type="ECO:0000256" key="2">
    <source>
        <dbReference type="ARBA" id="ARBA00022448"/>
    </source>
</evidence>
<dbReference type="PROSITE" id="PS51085">
    <property type="entry name" value="2FE2S_FER_2"/>
    <property type="match status" value="1"/>
</dbReference>
<dbReference type="NCBIfam" id="TIGR02008">
    <property type="entry name" value="fdx_plant"/>
    <property type="match status" value="1"/>
</dbReference>
<feature type="compositionally biased region" description="Low complexity" evidence="9">
    <location>
        <begin position="270"/>
        <end position="279"/>
    </location>
</feature>
<keyword evidence="3 8" id="KW-0001">2Fe-2S</keyword>
<evidence type="ECO:0000256" key="1">
    <source>
        <dbReference type="ARBA" id="ARBA00007874"/>
    </source>
</evidence>
<evidence type="ECO:0000313" key="11">
    <source>
        <dbReference type="EMBL" id="KOO26068.1"/>
    </source>
</evidence>
<feature type="domain" description="2Fe-2S ferredoxin-type" evidence="10">
    <location>
        <begin position="320"/>
        <end position="411"/>
    </location>
</feature>
<evidence type="ECO:0000256" key="8">
    <source>
        <dbReference type="RuleBase" id="RU364001"/>
    </source>
</evidence>
<comment type="cofactor">
    <cofactor evidence="8">
        <name>[2Fe-2S] cluster</name>
        <dbReference type="ChEBI" id="CHEBI:190135"/>
    </cofactor>
    <text evidence="8">Binds 1 [2Fe-2S] cluster.</text>
</comment>
<reference evidence="12" key="1">
    <citation type="journal article" date="2015" name="PLoS Genet.">
        <title>Genome Sequence and Transcriptome Analyses of Chrysochromulina tobin: Metabolic Tools for Enhanced Algal Fitness in the Prominent Order Prymnesiales (Haptophyceae).</title>
        <authorList>
            <person name="Hovde B.T."/>
            <person name="Deodato C.R."/>
            <person name="Hunsperger H.M."/>
            <person name="Ryken S.A."/>
            <person name="Yost W."/>
            <person name="Jha R.K."/>
            <person name="Patterson J."/>
            <person name="Monnat R.J. Jr."/>
            <person name="Barlow S.B."/>
            <person name="Starkenburg S.R."/>
            <person name="Cattolico R.A."/>
        </authorList>
    </citation>
    <scope>NUCLEOTIDE SEQUENCE</scope>
    <source>
        <strain evidence="12">CCMP291</strain>
    </source>
</reference>
<evidence type="ECO:0000313" key="12">
    <source>
        <dbReference type="Proteomes" id="UP000037460"/>
    </source>
</evidence>
<dbReference type="OrthoDB" id="1885901at2759"/>
<comment type="caution">
    <text evidence="11">The sequence shown here is derived from an EMBL/GenBank/DDBJ whole genome shotgun (WGS) entry which is preliminary data.</text>
</comment>
<dbReference type="InterPro" id="IPR036010">
    <property type="entry name" value="2Fe-2S_ferredoxin-like_sf"/>
</dbReference>
<evidence type="ECO:0000256" key="3">
    <source>
        <dbReference type="ARBA" id="ARBA00022714"/>
    </source>
</evidence>